<feature type="region of interest" description="Disordered" evidence="1">
    <location>
        <begin position="22"/>
        <end position="108"/>
    </location>
</feature>
<dbReference type="Proteomes" id="UP000623687">
    <property type="component" value="Unassembled WGS sequence"/>
</dbReference>
<comment type="caution">
    <text evidence="3">The sequence shown here is derived from an EMBL/GenBank/DDBJ whole genome shotgun (WGS) entry which is preliminary data.</text>
</comment>
<name>A0A8H7DLJ3_PLEOS</name>
<evidence type="ECO:0000313" key="3">
    <source>
        <dbReference type="EMBL" id="KAF7416037.1"/>
    </source>
</evidence>
<dbReference type="GeneID" id="59372599"/>
<sequence length="177" mass="20338">MLAHDTTVLFSHFLLAHTAQSPLETPAGNDKTKGRLAQQRGRLGIRESGEEVHKPVNKEQERSPRCLSFIPHIPPPFRDVPAPSTHSSRARPATILPLPEEDEVGGMKRGDNRMEEYEWDTNERDTSGCTCKRKRRMDERRYEEERKEMETHLLHAHARTHSPPSLPSHLHFHPPSH</sequence>
<evidence type="ECO:0000313" key="4">
    <source>
        <dbReference type="Proteomes" id="UP000623687"/>
    </source>
</evidence>
<feature type="compositionally biased region" description="Basic and acidic residues" evidence="1">
    <location>
        <begin position="136"/>
        <end position="153"/>
    </location>
</feature>
<evidence type="ECO:0000256" key="1">
    <source>
        <dbReference type="SAM" id="MobiDB-lite"/>
    </source>
</evidence>
<protein>
    <submittedName>
        <fullName evidence="3">Uncharacterized protein</fullName>
    </submittedName>
</protein>
<keyword evidence="4" id="KW-1185">Reference proteome</keyword>
<dbReference type="VEuPathDB" id="FungiDB:PC9H_002781"/>
<organism evidence="3 4">
    <name type="scientific">Pleurotus ostreatus</name>
    <name type="common">Oyster mushroom</name>
    <name type="synonym">White-rot fungus</name>
    <dbReference type="NCBI Taxonomy" id="5322"/>
    <lineage>
        <taxon>Eukaryota</taxon>
        <taxon>Fungi</taxon>
        <taxon>Dikarya</taxon>
        <taxon>Basidiomycota</taxon>
        <taxon>Agaricomycotina</taxon>
        <taxon>Agaricomycetes</taxon>
        <taxon>Agaricomycetidae</taxon>
        <taxon>Agaricales</taxon>
        <taxon>Pleurotineae</taxon>
        <taxon>Pleurotaceae</taxon>
        <taxon>Pleurotus</taxon>
    </lineage>
</organism>
<evidence type="ECO:0000256" key="2">
    <source>
        <dbReference type="SAM" id="SignalP"/>
    </source>
</evidence>
<dbReference type="AlphaFoldDB" id="A0A8H7DLJ3"/>
<keyword evidence="2" id="KW-0732">Signal</keyword>
<feature type="compositionally biased region" description="Basic and acidic residues" evidence="1">
    <location>
        <begin position="44"/>
        <end position="64"/>
    </location>
</feature>
<dbReference type="RefSeq" id="XP_036625585.1">
    <property type="nucleotide sequence ID" value="XM_036772393.1"/>
</dbReference>
<feature type="region of interest" description="Disordered" evidence="1">
    <location>
        <begin position="133"/>
        <end position="177"/>
    </location>
</feature>
<gene>
    <name evidence="3" type="ORF">PC9H_002781</name>
</gene>
<feature type="signal peptide" evidence="2">
    <location>
        <begin position="1"/>
        <end position="18"/>
    </location>
</feature>
<reference evidence="3" key="1">
    <citation type="submission" date="2019-07" db="EMBL/GenBank/DDBJ databases">
        <authorList>
            <person name="Palmer J.M."/>
        </authorList>
    </citation>
    <scope>NUCLEOTIDE SEQUENCE</scope>
    <source>
        <strain evidence="3">PC9</strain>
    </source>
</reference>
<feature type="chain" id="PRO_5034083760" evidence="2">
    <location>
        <begin position="19"/>
        <end position="177"/>
    </location>
</feature>
<accession>A0A8H7DLJ3</accession>
<dbReference type="EMBL" id="JACETU010000014">
    <property type="protein sequence ID" value="KAF7416037.1"/>
    <property type="molecule type" value="Genomic_DNA"/>
</dbReference>
<proteinExistence type="predicted"/>